<feature type="transmembrane region" description="Helical" evidence="1">
    <location>
        <begin position="168"/>
        <end position="190"/>
    </location>
</feature>
<sequence>MIVSRLEEVFRFVSRFAALNILWIAFSVAGLGVLGVFPATFALFASVQHWMRVEEPKPVHRVFTASFKEYFFKANAYGYLFAGAGVLLYFNYFIMQNNGLSIPLPVTLAFLSLVLVYFLMLIVFIPVSVYYNRGLMASMKLTIQFIFGKLHVAVLLGVIIWGGAYLSLAFPALLVFFSGSVLAYMLMWFFNQTIEKIEMNHLQTKN</sequence>
<accession>A0A2P6MLT2</accession>
<dbReference type="AlphaFoldDB" id="A0A2P6MLT2"/>
<keyword evidence="1" id="KW-0812">Transmembrane</keyword>
<name>A0A2P6MLT2_ALKUR</name>
<evidence type="ECO:0008006" key="4">
    <source>
        <dbReference type="Google" id="ProtNLM"/>
    </source>
</evidence>
<dbReference type="Pfam" id="PF04854">
    <property type="entry name" value="DUF624"/>
    <property type="match status" value="1"/>
</dbReference>
<keyword evidence="3" id="KW-1185">Reference proteome</keyword>
<keyword evidence="1" id="KW-0472">Membrane</keyword>
<gene>
    <name evidence="2" type="ORF">C6I21_01465</name>
</gene>
<reference evidence="2 3" key="1">
    <citation type="submission" date="2018-03" db="EMBL/GenBank/DDBJ databases">
        <title>Bacillus urumqiensis sp. nov., a moderately haloalkaliphilic bacterium isolated from a salt lake.</title>
        <authorList>
            <person name="Zhao B."/>
            <person name="Liao Z."/>
        </authorList>
    </citation>
    <scope>NUCLEOTIDE SEQUENCE [LARGE SCALE GENOMIC DNA]</scope>
    <source>
        <strain evidence="2 3">BZ-SZ-XJ18</strain>
    </source>
</reference>
<dbReference type="RefSeq" id="WP_105957641.1">
    <property type="nucleotide sequence ID" value="NZ_PVNS01000001.1"/>
</dbReference>
<keyword evidence="1" id="KW-1133">Transmembrane helix</keyword>
<feature type="transmembrane region" description="Helical" evidence="1">
    <location>
        <begin position="76"/>
        <end position="94"/>
    </location>
</feature>
<evidence type="ECO:0000313" key="3">
    <source>
        <dbReference type="Proteomes" id="UP000243650"/>
    </source>
</evidence>
<dbReference type="EMBL" id="PVNS01000001">
    <property type="protein sequence ID" value="PRO67257.1"/>
    <property type="molecule type" value="Genomic_DNA"/>
</dbReference>
<evidence type="ECO:0000256" key="1">
    <source>
        <dbReference type="SAM" id="Phobius"/>
    </source>
</evidence>
<protein>
    <recommendedName>
        <fullName evidence="4">DUF624 domain-containing protein</fullName>
    </recommendedName>
</protein>
<proteinExistence type="predicted"/>
<organism evidence="2 3">
    <name type="scientific">Alkalicoccus urumqiensis</name>
    <name type="common">Bacillus urumqiensis</name>
    <dbReference type="NCBI Taxonomy" id="1548213"/>
    <lineage>
        <taxon>Bacteria</taxon>
        <taxon>Bacillati</taxon>
        <taxon>Bacillota</taxon>
        <taxon>Bacilli</taxon>
        <taxon>Bacillales</taxon>
        <taxon>Bacillaceae</taxon>
        <taxon>Alkalicoccus</taxon>
    </lineage>
</organism>
<dbReference type="OrthoDB" id="2182676at2"/>
<dbReference type="InterPro" id="IPR006938">
    <property type="entry name" value="DUF624"/>
</dbReference>
<evidence type="ECO:0000313" key="2">
    <source>
        <dbReference type="EMBL" id="PRO67257.1"/>
    </source>
</evidence>
<feature type="transmembrane region" description="Helical" evidence="1">
    <location>
        <begin position="20"/>
        <end position="47"/>
    </location>
</feature>
<dbReference type="Proteomes" id="UP000243650">
    <property type="component" value="Unassembled WGS sequence"/>
</dbReference>
<comment type="caution">
    <text evidence="2">The sequence shown here is derived from an EMBL/GenBank/DDBJ whole genome shotgun (WGS) entry which is preliminary data.</text>
</comment>
<feature type="transmembrane region" description="Helical" evidence="1">
    <location>
        <begin position="106"/>
        <end position="131"/>
    </location>
</feature>
<feature type="transmembrane region" description="Helical" evidence="1">
    <location>
        <begin position="143"/>
        <end position="162"/>
    </location>
</feature>